<keyword evidence="1" id="KW-0732">Signal</keyword>
<evidence type="ECO:0000313" key="3">
    <source>
        <dbReference type="Proteomes" id="UP001368270"/>
    </source>
</evidence>
<dbReference type="InterPro" id="IPR026950">
    <property type="entry name" value="Caps_assemb_Wzi"/>
</dbReference>
<comment type="caution">
    <text evidence="2">The sequence shown here is derived from an EMBL/GenBank/DDBJ whole genome shotgun (WGS) entry which is preliminary data.</text>
</comment>
<dbReference type="EMBL" id="JBBGAZ010000016">
    <property type="protein sequence ID" value="MEJ5220062.1"/>
    <property type="molecule type" value="Genomic_DNA"/>
</dbReference>
<accession>A0ABU8QKY0</accession>
<feature type="chain" id="PRO_5046120180" evidence="1">
    <location>
        <begin position="22"/>
        <end position="403"/>
    </location>
</feature>
<keyword evidence="3" id="KW-1185">Reference proteome</keyword>
<dbReference type="InterPro" id="IPR038636">
    <property type="entry name" value="Wzi_sf"/>
</dbReference>
<organism evidence="2 3">
    <name type="scientific">Cognatishimia coralii</name>
    <dbReference type="NCBI Taxonomy" id="3083254"/>
    <lineage>
        <taxon>Bacteria</taxon>
        <taxon>Pseudomonadati</taxon>
        <taxon>Pseudomonadota</taxon>
        <taxon>Alphaproteobacteria</taxon>
        <taxon>Rhodobacterales</taxon>
        <taxon>Paracoccaceae</taxon>
        <taxon>Cognatishimia</taxon>
    </lineage>
</organism>
<sequence>MRRLLTSVLAVSVLTPAFAQAEGSFSLATGALSGGFLTQQDHYGFGAGKQNSYANLAYEDNIGDLRYRLSVGIDSDDSQVLFDDSYVERDFGLWTLGAGAKDWHWGPSRYTSLVLSDNTRPVPGVYVSRAPSEFESPWLSWLGEWSGDILVGQLAEHTAPADTKLLGMRLDINPLPGLEVEFVRMVEFGGDGRDNSAGTFLKILSGFSDANSVVSNQLAGFGVSYTLPETPLRGYVQAIGEDEAGYLPSCYFYLAGLEYLTNIAGSPSIITLEAVDTRVKQTPAGFCGPNTVYTNTQYASGYSHYGATLGAPIDTEGTSMTLFGKHELRSFDLRWSIGQFDINQASLATHRLTPTRTKGILATVGATKSWDDTTLSAVVAYQDFNLREASRGVSFGMQLSKSF</sequence>
<dbReference type="Gene3D" id="2.40.160.130">
    <property type="entry name" value="Capsule assembly protein Wzi"/>
    <property type="match status" value="1"/>
</dbReference>
<evidence type="ECO:0000256" key="1">
    <source>
        <dbReference type="SAM" id="SignalP"/>
    </source>
</evidence>
<dbReference type="Pfam" id="PF14052">
    <property type="entry name" value="Caps_assemb_Wzi"/>
    <property type="match status" value="1"/>
</dbReference>
<dbReference type="RefSeq" id="WP_339404703.1">
    <property type="nucleotide sequence ID" value="NZ_JBBGAZ010000016.1"/>
</dbReference>
<reference evidence="2 3" key="1">
    <citation type="submission" date="2024-03" db="EMBL/GenBank/DDBJ databases">
        <title>Cognatishimia coralii sp. nov., a marine bacterium isolated from coral surrounding seawater.</title>
        <authorList>
            <person name="Liu X."/>
            <person name="Liu S."/>
            <person name="Sun H."/>
            <person name="Zhang Y."/>
        </authorList>
    </citation>
    <scope>NUCLEOTIDE SEQUENCE [LARGE SCALE GENOMIC DNA]</scope>
    <source>
        <strain evidence="2 3">D5M38</strain>
    </source>
</reference>
<gene>
    <name evidence="2" type="ORF">WG622_17545</name>
</gene>
<evidence type="ECO:0000313" key="2">
    <source>
        <dbReference type="EMBL" id="MEJ5220062.1"/>
    </source>
</evidence>
<protein>
    <submittedName>
        <fullName evidence="2">Capsule assembly Wzi family protein</fullName>
    </submittedName>
</protein>
<name>A0ABU8QKY0_9RHOB</name>
<proteinExistence type="predicted"/>
<dbReference type="Proteomes" id="UP001368270">
    <property type="component" value="Unassembled WGS sequence"/>
</dbReference>
<feature type="signal peptide" evidence="1">
    <location>
        <begin position="1"/>
        <end position="21"/>
    </location>
</feature>